<keyword evidence="1" id="KW-1015">Disulfide bond</keyword>
<dbReference type="PROSITE" id="PS51352">
    <property type="entry name" value="THIOREDOXIN_2"/>
    <property type="match status" value="1"/>
</dbReference>
<feature type="region of interest" description="Disordered" evidence="2">
    <location>
        <begin position="339"/>
        <end position="360"/>
    </location>
</feature>
<dbReference type="Gene3D" id="3.40.30.10">
    <property type="entry name" value="Glutaredoxin"/>
    <property type="match status" value="1"/>
</dbReference>
<dbReference type="PANTHER" id="PTHR43640">
    <property type="entry name" value="OS07G0260300 PROTEIN"/>
    <property type="match status" value="1"/>
</dbReference>
<evidence type="ECO:0000259" key="3">
    <source>
        <dbReference type="PROSITE" id="PS51352"/>
    </source>
</evidence>
<keyword evidence="5" id="KW-1185">Reference proteome</keyword>
<evidence type="ECO:0000313" key="5">
    <source>
        <dbReference type="Proteomes" id="UP000245802"/>
    </source>
</evidence>
<name>A0A2Z3H567_9BACT</name>
<dbReference type="EMBL" id="CP025958">
    <property type="protein sequence ID" value="AWM39472.1"/>
    <property type="molecule type" value="Genomic_DNA"/>
</dbReference>
<proteinExistence type="predicted"/>
<dbReference type="InterPro" id="IPR013740">
    <property type="entry name" value="Redoxin"/>
</dbReference>
<dbReference type="Proteomes" id="UP000245802">
    <property type="component" value="Chromosome"/>
</dbReference>
<dbReference type="OrthoDB" id="9809746at2"/>
<dbReference type="InterPro" id="IPR013766">
    <property type="entry name" value="Thioredoxin_domain"/>
</dbReference>
<dbReference type="InterPro" id="IPR047262">
    <property type="entry name" value="PRX-like1"/>
</dbReference>
<dbReference type="InterPro" id="IPR014784">
    <property type="entry name" value="Cu2_ascorb_mOase-like_C"/>
</dbReference>
<dbReference type="GO" id="GO:0016715">
    <property type="term" value="F:oxidoreductase activity, acting on paired donors, with incorporation or reduction of molecular oxygen, reduced ascorbate as one donor, and incorporation of one atom of oxygen"/>
    <property type="evidence" value="ECO:0007669"/>
    <property type="project" value="InterPro"/>
</dbReference>
<sequence>MAVAARQHKQRYFRVRVSARTIFARRYTPSGEQVILPGGTYQPGPIGTNTRCPVVFHRLSLVLSVAAVFSLTASAQDAAKIGERVGKITLTDIRALPRTLADFGERKALVLVFTNTTCPLAQRYLPTLKSLEKAYRDKGVPFVAVNAAEDDTLLTMATHAVKYEVEFPTVKDFGGNAARALGVKRTPEAVVLDAENKVRYRGRIDDQFRLGGSRKEPTKQELKDAIEAVLANKPVDVAETEVDGCPIEFAAPRKAKGVNFAEHVAPILKKHCWECHRSGGSAPFALTTAKQAAARAKSVAEAVATQRMPPWFAGHESVPFANRRALSDAERETLADWARTGAEPGDPDKAPAPPEPLTGKWQIGTPDLVLETGVIDLPARGDIPYRYAVLPHIFRDETWLQDVQILPDNPQSLHHCNMAFATLTEGFKEENFITGQVPGGEPMTLDPGVGCRIPKGALLVLQMHFVSTGKPEKCRVSVGFRYPRGVVDKQLRNMQLTRRDFAVPPGAPAHKVAASRTLEADAVGVGLFAHMHLRGKDMTFTAHPPAGKSEPLLVIPNYNFSWQIPYRWEPGQMKLAKGTKLECVAHFDNSSFNPYNPDPRATVRNGPQTHHEMMIGFFFYTHATEKLNLTIDAKTGRVKEMK</sequence>
<dbReference type="InterPro" id="IPR008977">
    <property type="entry name" value="PHM/PNGase_F_dom_sf"/>
</dbReference>
<evidence type="ECO:0000313" key="4">
    <source>
        <dbReference type="EMBL" id="AWM39472.1"/>
    </source>
</evidence>
<dbReference type="SUPFAM" id="SSF52833">
    <property type="entry name" value="Thioredoxin-like"/>
    <property type="match status" value="1"/>
</dbReference>
<feature type="domain" description="Thioredoxin" evidence="3">
    <location>
        <begin position="79"/>
        <end position="231"/>
    </location>
</feature>
<dbReference type="AlphaFoldDB" id="A0A2Z3H567"/>
<organism evidence="4 5">
    <name type="scientific">Gemmata obscuriglobus</name>
    <dbReference type="NCBI Taxonomy" id="114"/>
    <lineage>
        <taxon>Bacteria</taxon>
        <taxon>Pseudomonadati</taxon>
        <taxon>Planctomycetota</taxon>
        <taxon>Planctomycetia</taxon>
        <taxon>Gemmatales</taxon>
        <taxon>Gemmataceae</taxon>
        <taxon>Gemmata</taxon>
    </lineage>
</organism>
<dbReference type="KEGG" id="gog:C1280_22420"/>
<evidence type="ECO:0000256" key="2">
    <source>
        <dbReference type="SAM" id="MobiDB-lite"/>
    </source>
</evidence>
<dbReference type="SUPFAM" id="SSF49742">
    <property type="entry name" value="PHM/PNGase F"/>
    <property type="match status" value="2"/>
</dbReference>
<accession>A0A2Z3H567</accession>
<gene>
    <name evidence="4" type="ORF">C1280_22420</name>
</gene>
<dbReference type="Gene3D" id="2.60.120.230">
    <property type="match status" value="1"/>
</dbReference>
<dbReference type="InterPro" id="IPR036249">
    <property type="entry name" value="Thioredoxin-like_sf"/>
</dbReference>
<dbReference type="Pfam" id="PF08534">
    <property type="entry name" value="Redoxin"/>
    <property type="match status" value="1"/>
</dbReference>
<dbReference type="PANTHER" id="PTHR43640:SF1">
    <property type="entry name" value="THIOREDOXIN-DEPENDENT PEROXIREDOXIN"/>
    <property type="match status" value="1"/>
</dbReference>
<protein>
    <submittedName>
        <fullName evidence="4">Alkyl hydroperoxide reductase</fullName>
    </submittedName>
</protein>
<reference evidence="4 5" key="1">
    <citation type="submission" date="2018-01" db="EMBL/GenBank/DDBJ databases">
        <title>G. obscuriglobus.</title>
        <authorList>
            <person name="Franke J."/>
            <person name="Blomberg W."/>
            <person name="Selmecki A."/>
        </authorList>
    </citation>
    <scope>NUCLEOTIDE SEQUENCE [LARGE SCALE GENOMIC DNA]</scope>
    <source>
        <strain evidence="4 5">DSM 5831</strain>
    </source>
</reference>
<evidence type="ECO:0000256" key="1">
    <source>
        <dbReference type="ARBA" id="ARBA00023157"/>
    </source>
</evidence>